<proteinExistence type="inferred from homology"/>
<feature type="domain" description="FAD-binding FR-type" evidence="16">
    <location>
        <begin position="307"/>
        <end position="423"/>
    </location>
</feature>
<evidence type="ECO:0000256" key="2">
    <source>
        <dbReference type="ARBA" id="ARBA00006278"/>
    </source>
</evidence>
<comment type="caution">
    <text evidence="17">The sequence shown here is derived from an EMBL/GenBank/DDBJ whole genome shotgun (WGS) entry which is preliminary data.</text>
</comment>
<feature type="compositionally biased region" description="Basic and acidic residues" evidence="14">
    <location>
        <begin position="526"/>
        <end position="535"/>
    </location>
</feature>
<dbReference type="Gene3D" id="2.40.30.10">
    <property type="entry name" value="Translation factors"/>
    <property type="match status" value="1"/>
</dbReference>
<keyword evidence="18" id="KW-1185">Reference proteome</keyword>
<dbReference type="InterPro" id="IPR051410">
    <property type="entry name" value="Ferric/Cupric_Reductase"/>
</dbReference>
<dbReference type="GO" id="GO:0006826">
    <property type="term" value="P:iron ion transport"/>
    <property type="evidence" value="ECO:0007669"/>
    <property type="project" value="TreeGrafter"/>
</dbReference>
<feature type="transmembrane region" description="Helical" evidence="15">
    <location>
        <begin position="166"/>
        <end position="186"/>
    </location>
</feature>
<sequence>MSATVTVASVASAIASTAASAYFDDFAANSTTSGHGSSAKSAKSSKSTKKKVKPFYKDYQVWMWCTVCAVIGLLAIYSAFQLLQRWRRQRKAPLSQEEAARKRLKPWAATVAGARNWMVATGFPSWLYAPETVADALWTCAYLVVALALTFYQADTWPTAKSKQTVANVFGIMAFGQMPLIMFLVMKNNPISWLTGIPYQNLNYLHRAGTRCIFLWSWIHVGISTIRINLGKDSWSTTYIIWGWVAISSFTLLWLSSFAIIRRRMHQFFFTCHIIFALLYMVGAYLHWGRMGKWIYMCFIIWGFDRAARWVRTIWTNRLWTAGRGECTIEVLEGDCMRLTFKRYGFTWKAGQHMFVSAPRVSMGPVETHPFTIANAPNDEHEVVVLPRVYGGFTNDLLKAVSSSSDKTIRCYIDGPYGSPHSFASYDHVLMVSGGTGIAPFTAQMLELVNGKKHARTQLVRLVWIVRDASAISWVAPILNQAAELLKANSGNIQLVFDVYVTRGSIPVFRKTSTDDFSFASGSSQQEKRGHEREALGTACTDNTLVGGDYTEKSGQTTPTKSGMSTPTEGDHDAIVHLPAAPKELSSTLADEPSHHSIRQLLSPEAMSFVHFHKGRPDLKTIIEKDVGTCPEAMAYGVCGPFGLMETCRTALKQASNFSTVLKGQTPIDFFEETLGQ</sequence>
<dbReference type="InterPro" id="IPR017938">
    <property type="entry name" value="Riboflavin_synthase-like_b-brl"/>
</dbReference>
<keyword evidence="8 15" id="KW-1133">Transmembrane helix</keyword>
<evidence type="ECO:0000256" key="5">
    <source>
        <dbReference type="ARBA" id="ARBA00022475"/>
    </source>
</evidence>
<dbReference type="Pfam" id="PF01794">
    <property type="entry name" value="Ferric_reduct"/>
    <property type="match status" value="1"/>
</dbReference>
<dbReference type="RefSeq" id="XP_018994254.1">
    <property type="nucleotide sequence ID" value="XM_019137228.1"/>
</dbReference>
<evidence type="ECO:0000256" key="11">
    <source>
        <dbReference type="ARBA" id="ARBA00023136"/>
    </source>
</evidence>
<evidence type="ECO:0000256" key="12">
    <source>
        <dbReference type="ARBA" id="ARBA00023180"/>
    </source>
</evidence>
<evidence type="ECO:0000256" key="4">
    <source>
        <dbReference type="ARBA" id="ARBA00022448"/>
    </source>
</evidence>
<dbReference type="Pfam" id="PF08022">
    <property type="entry name" value="FAD_binding_8"/>
    <property type="match status" value="1"/>
</dbReference>
<comment type="subcellular location">
    <subcellularLocation>
        <location evidence="1">Cell membrane</location>
        <topology evidence="1">Multi-pass membrane protein</topology>
    </subcellularLocation>
</comment>
<evidence type="ECO:0000256" key="13">
    <source>
        <dbReference type="ARBA" id="ARBA00048483"/>
    </source>
</evidence>
<dbReference type="SUPFAM" id="SSF52343">
    <property type="entry name" value="Ferredoxin reductase-like, C-terminal NADP-linked domain"/>
    <property type="match status" value="1"/>
</dbReference>
<keyword evidence="11 15" id="KW-0472">Membrane</keyword>
<dbReference type="GO" id="GO:0052851">
    <property type="term" value="F:ferric-chelate reductase (NADPH) activity"/>
    <property type="evidence" value="ECO:0007669"/>
    <property type="project" value="UniProtKB-EC"/>
</dbReference>
<dbReference type="Gene3D" id="3.40.50.80">
    <property type="entry name" value="Nucleotide-binding domain of ferredoxin-NADP reductase (FNR) module"/>
    <property type="match status" value="1"/>
</dbReference>
<name>A0A1E3HSU3_9TREE</name>
<feature type="region of interest" description="Disordered" evidence="14">
    <location>
        <begin position="517"/>
        <end position="572"/>
    </location>
</feature>
<organism evidence="17 18">
    <name type="scientific">Cryptococcus amylolentus CBS 6039</name>
    <dbReference type="NCBI Taxonomy" id="1295533"/>
    <lineage>
        <taxon>Eukaryota</taxon>
        <taxon>Fungi</taxon>
        <taxon>Dikarya</taxon>
        <taxon>Basidiomycota</taxon>
        <taxon>Agaricomycotina</taxon>
        <taxon>Tremellomycetes</taxon>
        <taxon>Tremellales</taxon>
        <taxon>Cryptococcaceae</taxon>
        <taxon>Cryptococcus</taxon>
    </lineage>
</organism>
<dbReference type="PANTHER" id="PTHR32361">
    <property type="entry name" value="FERRIC/CUPRIC REDUCTASE TRANSMEMBRANE COMPONENT"/>
    <property type="match status" value="1"/>
</dbReference>
<dbReference type="EMBL" id="AWGJ01000005">
    <property type="protein sequence ID" value="ODN79407.1"/>
    <property type="molecule type" value="Genomic_DNA"/>
</dbReference>
<dbReference type="SFLD" id="SFLDG01168">
    <property type="entry name" value="Ferric_reductase_subgroup_(FRE"/>
    <property type="match status" value="1"/>
</dbReference>
<evidence type="ECO:0000256" key="3">
    <source>
        <dbReference type="ARBA" id="ARBA00012668"/>
    </source>
</evidence>
<dbReference type="GO" id="GO:0005886">
    <property type="term" value="C:plasma membrane"/>
    <property type="evidence" value="ECO:0007669"/>
    <property type="project" value="UniProtKB-SubCell"/>
</dbReference>
<comment type="catalytic activity">
    <reaction evidence="13">
        <text>2 a Fe(II)-siderophore + NADP(+) + H(+) = 2 a Fe(III)-siderophore + NADPH</text>
        <dbReference type="Rhea" id="RHEA:28795"/>
        <dbReference type="Rhea" id="RHEA-COMP:11342"/>
        <dbReference type="Rhea" id="RHEA-COMP:11344"/>
        <dbReference type="ChEBI" id="CHEBI:15378"/>
        <dbReference type="ChEBI" id="CHEBI:29033"/>
        <dbReference type="ChEBI" id="CHEBI:29034"/>
        <dbReference type="ChEBI" id="CHEBI:57783"/>
        <dbReference type="ChEBI" id="CHEBI:58349"/>
        <dbReference type="EC" id="1.16.1.9"/>
    </reaction>
</comment>
<feature type="transmembrane region" description="Helical" evidence="15">
    <location>
        <begin position="239"/>
        <end position="261"/>
    </location>
</feature>
<evidence type="ECO:0000256" key="6">
    <source>
        <dbReference type="ARBA" id="ARBA00022692"/>
    </source>
</evidence>
<keyword evidence="7" id="KW-0249">Electron transport</keyword>
<dbReference type="GeneID" id="30154709"/>
<dbReference type="SUPFAM" id="SSF63380">
    <property type="entry name" value="Riboflavin synthase domain-like"/>
    <property type="match status" value="1"/>
</dbReference>
<evidence type="ECO:0000256" key="15">
    <source>
        <dbReference type="SAM" id="Phobius"/>
    </source>
</evidence>
<feature type="transmembrane region" description="Helical" evidence="15">
    <location>
        <begin position="61"/>
        <end position="83"/>
    </location>
</feature>
<feature type="transmembrane region" description="Helical" evidence="15">
    <location>
        <begin position="136"/>
        <end position="154"/>
    </location>
</feature>
<feature type="transmembrane region" description="Helical" evidence="15">
    <location>
        <begin position="268"/>
        <end position="288"/>
    </location>
</feature>
<evidence type="ECO:0000256" key="1">
    <source>
        <dbReference type="ARBA" id="ARBA00004651"/>
    </source>
</evidence>
<dbReference type="PANTHER" id="PTHR32361:SF9">
    <property type="entry name" value="FERRIC REDUCTASE TRANSMEMBRANE COMPONENT 3-RELATED"/>
    <property type="match status" value="1"/>
</dbReference>
<dbReference type="CDD" id="cd06186">
    <property type="entry name" value="NOX_Duox_like_FAD_NADP"/>
    <property type="match status" value="1"/>
</dbReference>
<evidence type="ECO:0000256" key="7">
    <source>
        <dbReference type="ARBA" id="ARBA00022982"/>
    </source>
</evidence>
<evidence type="ECO:0000256" key="9">
    <source>
        <dbReference type="ARBA" id="ARBA00023002"/>
    </source>
</evidence>
<evidence type="ECO:0000313" key="17">
    <source>
        <dbReference type="EMBL" id="ODN79407.1"/>
    </source>
</evidence>
<keyword evidence="12" id="KW-0325">Glycoprotein</keyword>
<accession>A0A1E3HSU3</accession>
<protein>
    <recommendedName>
        <fullName evidence="3">ferric-chelate reductase (NADPH)</fullName>
        <ecNumber evidence="3">1.16.1.9</ecNumber>
    </recommendedName>
</protein>
<gene>
    <name evidence="17" type="ORF">L202_03400</name>
</gene>
<dbReference type="Proteomes" id="UP000094065">
    <property type="component" value="Unassembled WGS sequence"/>
</dbReference>
<comment type="similarity">
    <text evidence="2">Belongs to the ferric reductase (FRE) family.</text>
</comment>
<dbReference type="AlphaFoldDB" id="A0A1E3HSU3"/>
<dbReference type="Pfam" id="PF08030">
    <property type="entry name" value="NAD_binding_6"/>
    <property type="match status" value="1"/>
</dbReference>
<feature type="compositionally biased region" description="Polar residues" evidence="14">
    <location>
        <begin position="553"/>
        <end position="568"/>
    </location>
</feature>
<dbReference type="InterPro" id="IPR013112">
    <property type="entry name" value="FAD-bd_8"/>
</dbReference>
<keyword evidence="9" id="KW-0560">Oxidoreductase</keyword>
<keyword evidence="5" id="KW-1003">Cell membrane</keyword>
<dbReference type="InterPro" id="IPR039261">
    <property type="entry name" value="FNR_nucleotide-bd"/>
</dbReference>
<dbReference type="EC" id="1.16.1.9" evidence="3"/>
<evidence type="ECO:0000313" key="18">
    <source>
        <dbReference type="Proteomes" id="UP000094065"/>
    </source>
</evidence>
<dbReference type="InterPro" id="IPR013121">
    <property type="entry name" value="Fe_red_NAD-bd_6"/>
</dbReference>
<dbReference type="STRING" id="1295533.A0A1E3HSU3"/>
<keyword evidence="4" id="KW-0813">Transport</keyword>
<dbReference type="OrthoDB" id="4494341at2759"/>
<keyword evidence="10" id="KW-0406">Ion transport</keyword>
<reference evidence="17 18" key="1">
    <citation type="submission" date="2016-06" db="EMBL/GenBank/DDBJ databases">
        <title>Evolution of pathogenesis and genome organization in the Tremellales.</title>
        <authorList>
            <person name="Cuomo C."/>
            <person name="Litvintseva A."/>
            <person name="Heitman J."/>
            <person name="Chen Y."/>
            <person name="Sun S."/>
            <person name="Springer D."/>
            <person name="Dromer F."/>
            <person name="Young S."/>
            <person name="Zeng Q."/>
            <person name="Chapman S."/>
            <person name="Gujja S."/>
            <person name="Saif S."/>
            <person name="Birren B."/>
        </authorList>
    </citation>
    <scope>NUCLEOTIDE SEQUENCE [LARGE SCALE GENOMIC DNA]</scope>
    <source>
        <strain evidence="17 18">CBS 6039</strain>
    </source>
</reference>
<dbReference type="SFLD" id="SFLDS00052">
    <property type="entry name" value="Ferric_Reductase_Domain"/>
    <property type="match status" value="1"/>
</dbReference>
<dbReference type="GO" id="GO:0006879">
    <property type="term" value="P:intracellular iron ion homeostasis"/>
    <property type="evidence" value="ECO:0007669"/>
    <property type="project" value="TreeGrafter"/>
</dbReference>
<evidence type="ECO:0000259" key="16">
    <source>
        <dbReference type="PROSITE" id="PS51384"/>
    </source>
</evidence>
<evidence type="ECO:0000256" key="10">
    <source>
        <dbReference type="ARBA" id="ARBA00023065"/>
    </source>
</evidence>
<keyword evidence="6 15" id="KW-0812">Transmembrane</keyword>
<dbReference type="InterPro" id="IPR017927">
    <property type="entry name" value="FAD-bd_FR_type"/>
</dbReference>
<dbReference type="InterPro" id="IPR013130">
    <property type="entry name" value="Fe3_Rdtase_TM_dom"/>
</dbReference>
<evidence type="ECO:0000256" key="8">
    <source>
        <dbReference type="ARBA" id="ARBA00022989"/>
    </source>
</evidence>
<dbReference type="GO" id="GO:0015677">
    <property type="term" value="P:copper ion import"/>
    <property type="evidence" value="ECO:0007669"/>
    <property type="project" value="TreeGrafter"/>
</dbReference>
<evidence type="ECO:0000256" key="14">
    <source>
        <dbReference type="SAM" id="MobiDB-lite"/>
    </source>
</evidence>
<dbReference type="PROSITE" id="PS51384">
    <property type="entry name" value="FAD_FR"/>
    <property type="match status" value="1"/>
</dbReference>